<name>A0A0P7B9A5_9HYPO</name>
<dbReference type="EMBL" id="LKCW01000242">
    <property type="protein sequence ID" value="KPM35615.1"/>
    <property type="molecule type" value="Genomic_DNA"/>
</dbReference>
<feature type="region of interest" description="Disordered" evidence="1">
    <location>
        <begin position="31"/>
        <end position="99"/>
    </location>
</feature>
<evidence type="ECO:0000313" key="3">
    <source>
        <dbReference type="Proteomes" id="UP000050424"/>
    </source>
</evidence>
<dbReference type="OrthoDB" id="5578001at2759"/>
<gene>
    <name evidence="2" type="ORF">AK830_g10945</name>
</gene>
<organism evidence="2 3">
    <name type="scientific">Neonectria ditissima</name>
    <dbReference type="NCBI Taxonomy" id="78410"/>
    <lineage>
        <taxon>Eukaryota</taxon>
        <taxon>Fungi</taxon>
        <taxon>Dikarya</taxon>
        <taxon>Ascomycota</taxon>
        <taxon>Pezizomycotina</taxon>
        <taxon>Sordariomycetes</taxon>
        <taxon>Hypocreomycetidae</taxon>
        <taxon>Hypocreales</taxon>
        <taxon>Nectriaceae</taxon>
        <taxon>Neonectria</taxon>
    </lineage>
</organism>
<evidence type="ECO:0000313" key="2">
    <source>
        <dbReference type="EMBL" id="KPM35615.1"/>
    </source>
</evidence>
<feature type="compositionally biased region" description="Basic and acidic residues" evidence="1">
    <location>
        <begin position="287"/>
        <end position="301"/>
    </location>
</feature>
<evidence type="ECO:0000256" key="1">
    <source>
        <dbReference type="SAM" id="MobiDB-lite"/>
    </source>
</evidence>
<dbReference type="STRING" id="78410.A0A0P7B9A5"/>
<feature type="compositionally biased region" description="Polar residues" evidence="1">
    <location>
        <begin position="302"/>
        <end position="311"/>
    </location>
</feature>
<dbReference type="Proteomes" id="UP000050424">
    <property type="component" value="Unassembled WGS sequence"/>
</dbReference>
<comment type="caution">
    <text evidence="2">The sequence shown here is derived from an EMBL/GenBank/DDBJ whole genome shotgun (WGS) entry which is preliminary data.</text>
</comment>
<protein>
    <submittedName>
        <fullName evidence="2">Uncharacterized protein</fullName>
    </submittedName>
</protein>
<feature type="compositionally biased region" description="Polar residues" evidence="1">
    <location>
        <begin position="44"/>
        <end position="77"/>
    </location>
</feature>
<dbReference type="AlphaFoldDB" id="A0A0P7B9A5"/>
<feature type="compositionally biased region" description="Low complexity" evidence="1">
    <location>
        <begin position="450"/>
        <end position="459"/>
    </location>
</feature>
<feature type="region of interest" description="Disordered" evidence="1">
    <location>
        <begin position="264"/>
        <end position="366"/>
    </location>
</feature>
<feature type="compositionally biased region" description="Polar residues" evidence="1">
    <location>
        <begin position="351"/>
        <end position="361"/>
    </location>
</feature>
<sequence>MVEACNRCCPFRSCVIGWGTSASLRQALWKERPKPPSPEAAQAHGSTGKATSSPSPVRQTPQYQTNVENGLSATTAYPTSPLPPPPPPPPPPPLFLSLSLSDTSNTRLARLVSHPRSFGPSRLIMASNILPPNPAELLAPFLPALPAAALSTQPAIGILPLLSPILRQRVNILSSSSTEPWLRLLCYDTAKAAKLAEIAQGGNLEPHPVSGEVEVDWDYDAEIRFRRVDQETAQALVALENLGLAFQLVYCIGDKEGGGDGWRVGEVTVTDKPSPFSQFGGASSLAEAERQFEETKEKKSEPQVNSTSSHTLHPPHDGHGDDDDDDDYWARYDATPARTPAQKRSPAPPSMATSQVDNHQGSNEDDYFAQYDDVQPAMDPHDPDEDVGQAQLAPPLGLRRESDHESAEATELNETQGAWTLAELDKTESNPNSGGDDAEHLSALLHPRPASSASSKGSSTVAKLEATAESQEQNEFGVKQHVSRSIRSLYFLARSSGIDRDEFERLIHTELDVLGMMEDHD</sequence>
<accession>A0A0P7B9A5</accession>
<proteinExistence type="predicted"/>
<keyword evidence="3" id="KW-1185">Reference proteome</keyword>
<feature type="compositionally biased region" description="Pro residues" evidence="1">
    <location>
        <begin position="80"/>
        <end position="94"/>
    </location>
</feature>
<feature type="region of interest" description="Disordered" evidence="1">
    <location>
        <begin position="448"/>
        <end position="479"/>
    </location>
</feature>
<reference evidence="2 3" key="1">
    <citation type="submission" date="2015-09" db="EMBL/GenBank/DDBJ databases">
        <title>Draft genome of a European isolate of the apple canker pathogen Neonectria ditissima.</title>
        <authorList>
            <person name="Gomez-Cortecero A."/>
            <person name="Harrison R.J."/>
            <person name="Armitage A.D."/>
        </authorList>
    </citation>
    <scope>NUCLEOTIDE SEQUENCE [LARGE SCALE GENOMIC DNA]</scope>
    <source>
        <strain evidence="2 3">R09/05</strain>
    </source>
</reference>